<evidence type="ECO:0000256" key="4">
    <source>
        <dbReference type="ARBA" id="ARBA00022840"/>
    </source>
</evidence>
<dbReference type="GO" id="GO:0034775">
    <property type="term" value="P:glutathione transmembrane transport"/>
    <property type="evidence" value="ECO:0007669"/>
    <property type="project" value="InterPro"/>
</dbReference>
<feature type="transmembrane region" description="Helical" evidence="8">
    <location>
        <begin position="910"/>
        <end position="932"/>
    </location>
</feature>
<feature type="transmembrane region" description="Helical" evidence="8">
    <location>
        <begin position="723"/>
        <end position="743"/>
    </location>
</feature>
<dbReference type="InterPro" id="IPR003439">
    <property type="entry name" value="ABC_transporter-like_ATP-bd"/>
</dbReference>
<dbReference type="RefSeq" id="WP_188710767.1">
    <property type="nucleotide sequence ID" value="NZ_BMHO01000001.1"/>
</dbReference>
<dbReference type="PANTHER" id="PTHR24221">
    <property type="entry name" value="ATP-BINDING CASSETTE SUB-FAMILY B"/>
    <property type="match status" value="1"/>
</dbReference>
<feature type="domain" description="ABC transporter" evidence="9">
    <location>
        <begin position="409"/>
        <end position="627"/>
    </location>
</feature>
<reference evidence="11" key="2">
    <citation type="submission" date="2020-09" db="EMBL/GenBank/DDBJ databases">
        <authorList>
            <person name="Sun Q."/>
            <person name="Zhou Y."/>
        </authorList>
    </citation>
    <scope>NUCLEOTIDE SEQUENCE</scope>
    <source>
        <strain evidence="11">CGMCC 1.15152</strain>
    </source>
</reference>
<keyword evidence="2 8" id="KW-0812">Transmembrane</keyword>
<dbReference type="PROSITE" id="PS00211">
    <property type="entry name" value="ABC_TRANSPORTER_1"/>
    <property type="match status" value="2"/>
</dbReference>
<evidence type="ECO:0000256" key="5">
    <source>
        <dbReference type="ARBA" id="ARBA00022989"/>
    </source>
</evidence>
<dbReference type="CDD" id="cd03228">
    <property type="entry name" value="ABCC_MRP_Like"/>
    <property type="match status" value="1"/>
</dbReference>
<feature type="transmembrane region" description="Helical" evidence="8">
    <location>
        <begin position="67"/>
        <end position="88"/>
    </location>
</feature>
<evidence type="ECO:0000256" key="3">
    <source>
        <dbReference type="ARBA" id="ARBA00022741"/>
    </source>
</evidence>
<feature type="domain" description="ABC transporter" evidence="9">
    <location>
        <begin position="1000"/>
        <end position="1210"/>
    </location>
</feature>
<feature type="transmembrane region" description="Helical" evidence="8">
    <location>
        <begin position="27"/>
        <end position="55"/>
    </location>
</feature>
<keyword evidence="5 8" id="KW-1133">Transmembrane helix</keyword>
<dbReference type="PROSITE" id="PS50893">
    <property type="entry name" value="ABC_TRANSPORTER_2"/>
    <property type="match status" value="2"/>
</dbReference>
<dbReference type="GO" id="GO:0005524">
    <property type="term" value="F:ATP binding"/>
    <property type="evidence" value="ECO:0007669"/>
    <property type="project" value="UniProtKB-KW"/>
</dbReference>
<dbReference type="PANTHER" id="PTHR24221:SF590">
    <property type="entry name" value="COMPONENT LINKED WITH THE ASSEMBLY OF CYTOCHROME' TRANSPORT TRANSMEMBRANE ATP-BINDING PROTEIN ABC TRANSPORTER CYDD-RELATED"/>
    <property type="match status" value="1"/>
</dbReference>
<dbReference type="GO" id="GO:0005886">
    <property type="term" value="C:plasma membrane"/>
    <property type="evidence" value="ECO:0007669"/>
    <property type="project" value="UniProtKB-SubCell"/>
</dbReference>
<evidence type="ECO:0000313" key="12">
    <source>
        <dbReference type="Proteomes" id="UP000633205"/>
    </source>
</evidence>
<accession>A0A917DD27</accession>
<evidence type="ECO:0000313" key="11">
    <source>
        <dbReference type="EMBL" id="GGD28289.1"/>
    </source>
</evidence>
<dbReference type="InterPro" id="IPR011527">
    <property type="entry name" value="ABC1_TM_dom"/>
</dbReference>
<dbReference type="Gene3D" id="3.40.50.300">
    <property type="entry name" value="P-loop containing nucleotide triphosphate hydrolases"/>
    <property type="match status" value="2"/>
</dbReference>
<feature type="transmembrane region" description="Helical" evidence="8">
    <location>
        <begin position="157"/>
        <end position="178"/>
    </location>
</feature>
<proteinExistence type="predicted"/>
<dbReference type="SUPFAM" id="SSF90123">
    <property type="entry name" value="ABC transporter transmembrane region"/>
    <property type="match status" value="2"/>
</dbReference>
<name>A0A917DD27_9MICO</name>
<feature type="transmembrane region" description="Helical" evidence="8">
    <location>
        <begin position="809"/>
        <end position="827"/>
    </location>
</feature>
<dbReference type="SUPFAM" id="SSF52540">
    <property type="entry name" value="P-loop containing nucleoside triphosphate hydrolases"/>
    <property type="match status" value="2"/>
</dbReference>
<evidence type="ECO:0000256" key="8">
    <source>
        <dbReference type="SAM" id="Phobius"/>
    </source>
</evidence>
<dbReference type="InterPro" id="IPR039421">
    <property type="entry name" value="Type_1_exporter"/>
</dbReference>
<feature type="transmembrane region" description="Helical" evidence="8">
    <location>
        <begin position="833"/>
        <end position="853"/>
    </location>
</feature>
<evidence type="ECO:0000256" key="7">
    <source>
        <dbReference type="SAM" id="MobiDB-lite"/>
    </source>
</evidence>
<comment type="subcellular location">
    <subcellularLocation>
        <location evidence="1">Cell membrane</location>
        <topology evidence="1">Multi-pass membrane protein</topology>
    </subcellularLocation>
</comment>
<keyword evidence="4" id="KW-0067">ATP-binding</keyword>
<keyword evidence="12" id="KW-1185">Reference proteome</keyword>
<feature type="transmembrane region" description="Helical" evidence="8">
    <location>
        <begin position="690"/>
        <end position="711"/>
    </location>
</feature>
<evidence type="ECO:0000259" key="10">
    <source>
        <dbReference type="PROSITE" id="PS50929"/>
    </source>
</evidence>
<evidence type="ECO:0000256" key="2">
    <source>
        <dbReference type="ARBA" id="ARBA00022692"/>
    </source>
</evidence>
<dbReference type="SMART" id="SM00382">
    <property type="entry name" value="AAA"/>
    <property type="match status" value="2"/>
</dbReference>
<dbReference type="InterPro" id="IPR036640">
    <property type="entry name" value="ABC1_TM_sf"/>
</dbReference>
<feature type="transmembrane region" description="Helical" evidence="8">
    <location>
        <begin position="267"/>
        <end position="291"/>
    </location>
</feature>
<dbReference type="GO" id="GO:0045454">
    <property type="term" value="P:cell redox homeostasis"/>
    <property type="evidence" value="ECO:0007669"/>
    <property type="project" value="InterPro"/>
</dbReference>
<dbReference type="Gene3D" id="1.20.1560.10">
    <property type="entry name" value="ABC transporter type 1, transmembrane domain"/>
    <property type="match status" value="2"/>
</dbReference>
<keyword evidence="6 8" id="KW-0472">Membrane</keyword>
<dbReference type="EMBL" id="BMHO01000001">
    <property type="protein sequence ID" value="GGD28289.1"/>
    <property type="molecule type" value="Genomic_DNA"/>
</dbReference>
<feature type="transmembrane region" description="Helical" evidence="8">
    <location>
        <begin position="184"/>
        <end position="204"/>
    </location>
</feature>
<dbReference type="Proteomes" id="UP000633205">
    <property type="component" value="Unassembled WGS sequence"/>
</dbReference>
<reference evidence="11" key="1">
    <citation type="journal article" date="2014" name="Int. J. Syst. Evol. Microbiol.">
        <title>Complete genome sequence of Corynebacterium casei LMG S-19264T (=DSM 44701T), isolated from a smear-ripened cheese.</title>
        <authorList>
            <consortium name="US DOE Joint Genome Institute (JGI-PGF)"/>
            <person name="Walter F."/>
            <person name="Albersmeier A."/>
            <person name="Kalinowski J."/>
            <person name="Ruckert C."/>
        </authorList>
    </citation>
    <scope>NUCLEOTIDE SEQUENCE</scope>
    <source>
        <strain evidence="11">CGMCC 1.15152</strain>
    </source>
</reference>
<dbReference type="InterPro" id="IPR017871">
    <property type="entry name" value="ABC_transporter-like_CS"/>
</dbReference>
<dbReference type="NCBIfam" id="TIGR02868">
    <property type="entry name" value="CydC"/>
    <property type="match status" value="1"/>
</dbReference>
<feature type="domain" description="ABC transmembrane type-1" evidence="10">
    <location>
        <begin position="691"/>
        <end position="968"/>
    </location>
</feature>
<dbReference type="Pfam" id="PF00664">
    <property type="entry name" value="ABC_membrane"/>
    <property type="match status" value="1"/>
</dbReference>
<evidence type="ECO:0000259" key="9">
    <source>
        <dbReference type="PROSITE" id="PS50893"/>
    </source>
</evidence>
<dbReference type="Pfam" id="PF00005">
    <property type="entry name" value="ABC_tran"/>
    <property type="match status" value="2"/>
</dbReference>
<evidence type="ECO:0000256" key="6">
    <source>
        <dbReference type="ARBA" id="ARBA00023136"/>
    </source>
</evidence>
<dbReference type="PROSITE" id="PS50929">
    <property type="entry name" value="ABC_TM1F"/>
    <property type="match status" value="2"/>
</dbReference>
<feature type="region of interest" description="Disordered" evidence="7">
    <location>
        <begin position="608"/>
        <end position="632"/>
    </location>
</feature>
<feature type="domain" description="ABC transmembrane type-1" evidence="10">
    <location>
        <begin position="27"/>
        <end position="329"/>
    </location>
</feature>
<organism evidence="11 12">
    <name type="scientific">Microbacterium faecale</name>
    <dbReference type="NCBI Taxonomy" id="1804630"/>
    <lineage>
        <taxon>Bacteria</taxon>
        <taxon>Bacillati</taxon>
        <taxon>Actinomycetota</taxon>
        <taxon>Actinomycetes</taxon>
        <taxon>Micrococcales</taxon>
        <taxon>Microbacteriaceae</taxon>
        <taxon>Microbacterium</taxon>
    </lineage>
</organism>
<keyword evidence="3" id="KW-0547">Nucleotide-binding</keyword>
<dbReference type="AlphaFoldDB" id="A0A917DD27"/>
<dbReference type="InterPro" id="IPR014223">
    <property type="entry name" value="ABC_CydC/D"/>
</dbReference>
<dbReference type="CDD" id="cd18584">
    <property type="entry name" value="ABC_6TM_AarD_CydD"/>
    <property type="match status" value="1"/>
</dbReference>
<gene>
    <name evidence="11" type="ORF">GCM10010915_05390</name>
</gene>
<dbReference type="GO" id="GO:0140359">
    <property type="term" value="F:ABC-type transporter activity"/>
    <property type="evidence" value="ECO:0007669"/>
    <property type="project" value="InterPro"/>
</dbReference>
<dbReference type="InterPro" id="IPR027417">
    <property type="entry name" value="P-loop_NTPase"/>
</dbReference>
<feature type="compositionally biased region" description="Low complexity" evidence="7">
    <location>
        <begin position="608"/>
        <end position="623"/>
    </location>
</feature>
<dbReference type="GO" id="GO:0016887">
    <property type="term" value="F:ATP hydrolysis activity"/>
    <property type="evidence" value="ECO:0007669"/>
    <property type="project" value="InterPro"/>
</dbReference>
<protein>
    <submittedName>
        <fullName evidence="11">Glutathione/cysteine ABC transporter permease/ATPase</fullName>
    </submittedName>
</protein>
<dbReference type="InterPro" id="IPR003593">
    <property type="entry name" value="AAA+_ATPase"/>
</dbReference>
<evidence type="ECO:0000256" key="1">
    <source>
        <dbReference type="ARBA" id="ARBA00004651"/>
    </source>
</evidence>
<sequence>MSSDPWHTSAGDAAPTPRPALGPVPPVALVGLGVLAVLKGAGLVLVAAAVASGIAGVMSGDLDTRSVLLLGLIGGGLRALAVWGTRVVGHNIAIAVKRDLRGRLWDRLAAGDAEGAEFAEDDDDPRPIAPARIAREREGEGSVSILAADGLDDLDEYYATSLPAIIQAVAVPLIAGLWILGADWLSALIVALTVPLVPLFMVLIGKHTQERTDEATGSLARLANHLTELARGLPVLVGLNRADEQARALDDIQREYRTRLQQTLRTSFLSALALELIATISVAIVAVALGLRLMNDTVGLETALVALLLAPECFTALRQVGSAFHSSQNGLSALARVRRILSGARRGDVRGSELPVVADITSPIDLPLVRTEPQRTEAPEDFPTLDEIASGAAWADEPDVVPDYAPAPITIHDLSVRYADRAAPTLDRLSADIGGITAVTGPSGSGKSTLLAAIAGTLPPGADSSGWIVGIDPALVAYAPQVPRAFTATPWDELVLYGSENPEAPLREVGIARLAHSSIAEMSPGELRRLAVARALVRVDHGARVLVLDEPTAHLDERSAGRVRDAIRRRASAATVILATHEPATLALAKRTVAVDVASAHPSDAVAVSSPHAAPAAPTVSPADGARQEPTSTTVGIPVITDSIRLPDAPDSGSLRLPSLRGPQHYALKPDRPARWRALLRLLRPTTARWALGILLATATTGMGLALTAVSGWLIVRASVEEYIMYLLVAIVGVRFFGIGRAVSRYAERLVTHAASFHVTDRLRRRLWRSIAARGAGSRRVLEGGSPVDYLVTLTDELRDLLPRTVPPLAVGALAVLGITVTTWITVPQLVGVVGGVLAAAAVIGAVLAIVVARGAHRRRIHERSTLVRGTAALATSADDLRANGVAHPAVTRLDQVSARLARAERWGSLGAGLGSAVAVFACSALAAWAPLLSPTTPAELVCVVALLALAAVEPLDELIVACHRIPALREVARRIAPLLTMPRPVSTGTAPAPRPVTRLEIDGVAATYPGRSEPVFSGLSGSVGTGEWLVVSGRSGAGKSTLLSVIMGALPAAEGAVRADGVALTDLDPASWRGRVAWCPQDAYVFDSTFRGNLLVGRARDDAPDDAEMLTALARAGLSDLVASLPDGLDTHVGAGGSALSGGERQRLAVARALLNRADVILLDEPAAHLDRPTAEAVMADIRAATEDRIVVLVSHRTDVRAPRGSARIEL</sequence>
<comment type="caution">
    <text evidence="11">The sequence shown here is derived from an EMBL/GenBank/DDBJ whole genome shotgun (WGS) entry which is preliminary data.</text>
</comment>